<name>A0ABP0G6X0_CLALP</name>
<comment type="caution">
    <text evidence="3">The sequence shown here is derived from an EMBL/GenBank/DDBJ whole genome shotgun (WGS) entry which is preliminary data.</text>
</comment>
<feature type="compositionally biased region" description="Polar residues" evidence="1">
    <location>
        <begin position="86"/>
        <end position="99"/>
    </location>
</feature>
<keyword evidence="4" id="KW-1185">Reference proteome</keyword>
<organism evidence="3 4">
    <name type="scientific">Clavelina lepadiformis</name>
    <name type="common">Light-bulb sea squirt</name>
    <name type="synonym">Ascidia lepadiformis</name>
    <dbReference type="NCBI Taxonomy" id="159417"/>
    <lineage>
        <taxon>Eukaryota</taxon>
        <taxon>Metazoa</taxon>
        <taxon>Chordata</taxon>
        <taxon>Tunicata</taxon>
        <taxon>Ascidiacea</taxon>
        <taxon>Aplousobranchia</taxon>
        <taxon>Clavelinidae</taxon>
        <taxon>Clavelina</taxon>
    </lineage>
</organism>
<feature type="transmembrane region" description="Helical" evidence="2">
    <location>
        <begin position="331"/>
        <end position="356"/>
    </location>
</feature>
<proteinExistence type="predicted"/>
<evidence type="ECO:0000256" key="2">
    <source>
        <dbReference type="SAM" id="Phobius"/>
    </source>
</evidence>
<feature type="transmembrane region" description="Helical" evidence="2">
    <location>
        <begin position="12"/>
        <end position="30"/>
    </location>
</feature>
<keyword evidence="2" id="KW-0812">Transmembrane</keyword>
<protein>
    <submittedName>
        <fullName evidence="3">Uncharacterized protein</fullName>
    </submittedName>
</protein>
<feature type="compositionally biased region" description="Basic and acidic residues" evidence="1">
    <location>
        <begin position="101"/>
        <end position="117"/>
    </location>
</feature>
<feature type="transmembrane region" description="Helical" evidence="2">
    <location>
        <begin position="285"/>
        <end position="311"/>
    </location>
</feature>
<dbReference type="EMBL" id="CAWYQH010000102">
    <property type="protein sequence ID" value="CAK8686596.1"/>
    <property type="molecule type" value="Genomic_DNA"/>
</dbReference>
<gene>
    <name evidence="3" type="ORF">CVLEPA_LOCUS18514</name>
</gene>
<feature type="region of interest" description="Disordered" evidence="1">
    <location>
        <begin position="85"/>
        <end position="117"/>
    </location>
</feature>
<sequence length="385" mass="42944">MNRCERVSSDQILGLCLLILAWIFVLFALVTPDWSRSVVKYTQEDYDQAYNAFKKYQNGQLVQSKMMSSKCLACQSETSTTTSQQGKFRSQYDATTPAGSSDDKRKQAEINPTKDNKIRSGRANFERWLQVGMRGVWIECAYIPVKPTLETEKATSFDEHKTSTVSMHAAGLPVLSQNAEMGSQFPKETTTKTAVVPVTYVAFATDLGYSNHLLAMIHLNTSKECSNISIERSSCLLLGLQAMLIFSVFCGTLAVLVASVSILADPLIRGRTRSHPFRKRFKRRNIFSVLSGVIASMSGTFVLTGCWWFTLQTNSSYSMPAYQHHHDNYRSVFVAGSSLFTASASGIIYLVAGFLLGVGMTTNRRLVCVITIEKENLRYVKHTKC</sequence>
<evidence type="ECO:0000313" key="4">
    <source>
        <dbReference type="Proteomes" id="UP001642483"/>
    </source>
</evidence>
<keyword evidence="2" id="KW-0472">Membrane</keyword>
<evidence type="ECO:0000313" key="3">
    <source>
        <dbReference type="EMBL" id="CAK8686596.1"/>
    </source>
</evidence>
<dbReference type="Proteomes" id="UP001642483">
    <property type="component" value="Unassembled WGS sequence"/>
</dbReference>
<feature type="transmembrane region" description="Helical" evidence="2">
    <location>
        <begin position="236"/>
        <end position="264"/>
    </location>
</feature>
<dbReference type="Gene3D" id="1.20.140.150">
    <property type="match status" value="1"/>
</dbReference>
<keyword evidence="2" id="KW-1133">Transmembrane helix</keyword>
<reference evidence="3 4" key="1">
    <citation type="submission" date="2024-02" db="EMBL/GenBank/DDBJ databases">
        <authorList>
            <person name="Daric V."/>
            <person name="Darras S."/>
        </authorList>
    </citation>
    <scope>NUCLEOTIDE SEQUENCE [LARGE SCALE GENOMIC DNA]</scope>
</reference>
<evidence type="ECO:0000256" key="1">
    <source>
        <dbReference type="SAM" id="MobiDB-lite"/>
    </source>
</evidence>
<accession>A0ABP0G6X0</accession>